<keyword evidence="4" id="KW-1185">Reference proteome</keyword>
<dbReference type="InterPro" id="IPR001296">
    <property type="entry name" value="Glyco_trans_1"/>
</dbReference>
<comment type="caution">
    <text evidence="3">The sequence shown here is derived from an EMBL/GenBank/DDBJ whole genome shotgun (WGS) entry which is preliminary data.</text>
</comment>
<dbReference type="SUPFAM" id="SSF53756">
    <property type="entry name" value="UDP-Glycosyltransferase/glycogen phosphorylase"/>
    <property type="match status" value="1"/>
</dbReference>
<dbReference type="AlphaFoldDB" id="A0A556MUM8"/>
<reference evidence="3 4" key="1">
    <citation type="submission" date="2019-07" db="EMBL/GenBank/DDBJ databases">
        <authorList>
            <person name="Huq M.A."/>
        </authorList>
    </citation>
    <scope>NUCLEOTIDE SEQUENCE [LARGE SCALE GENOMIC DNA]</scope>
    <source>
        <strain evidence="3 4">MAH-19</strain>
    </source>
</reference>
<protein>
    <submittedName>
        <fullName evidence="3">Glycosyltransferase family 4 protein</fullName>
    </submittedName>
</protein>
<evidence type="ECO:0000313" key="3">
    <source>
        <dbReference type="EMBL" id="TSJ43562.1"/>
    </source>
</evidence>
<dbReference type="GO" id="GO:0016757">
    <property type="term" value="F:glycosyltransferase activity"/>
    <property type="evidence" value="ECO:0007669"/>
    <property type="project" value="InterPro"/>
</dbReference>
<dbReference type="PANTHER" id="PTHR46401">
    <property type="entry name" value="GLYCOSYLTRANSFERASE WBBK-RELATED"/>
    <property type="match status" value="1"/>
</dbReference>
<dbReference type="RefSeq" id="WP_144247128.1">
    <property type="nucleotide sequence ID" value="NZ_VLPK01000001.1"/>
</dbReference>
<dbReference type="EMBL" id="VLPK01000001">
    <property type="protein sequence ID" value="TSJ43562.1"/>
    <property type="molecule type" value="Genomic_DNA"/>
</dbReference>
<dbReference type="PANTHER" id="PTHR46401:SF2">
    <property type="entry name" value="GLYCOSYLTRANSFERASE WBBK-RELATED"/>
    <property type="match status" value="1"/>
</dbReference>
<keyword evidence="1 3" id="KW-0808">Transferase</keyword>
<name>A0A556MUM8_9SPHI</name>
<dbReference type="GO" id="GO:0009103">
    <property type="term" value="P:lipopolysaccharide biosynthetic process"/>
    <property type="evidence" value="ECO:0007669"/>
    <property type="project" value="TreeGrafter"/>
</dbReference>
<organism evidence="3 4">
    <name type="scientific">Mucilaginibacter corticis</name>
    <dbReference type="NCBI Taxonomy" id="2597670"/>
    <lineage>
        <taxon>Bacteria</taxon>
        <taxon>Pseudomonadati</taxon>
        <taxon>Bacteroidota</taxon>
        <taxon>Sphingobacteriia</taxon>
        <taxon>Sphingobacteriales</taxon>
        <taxon>Sphingobacteriaceae</taxon>
        <taxon>Mucilaginibacter</taxon>
    </lineage>
</organism>
<dbReference type="Proteomes" id="UP000318733">
    <property type="component" value="Unassembled WGS sequence"/>
</dbReference>
<dbReference type="Pfam" id="PF00534">
    <property type="entry name" value="Glycos_transf_1"/>
    <property type="match status" value="1"/>
</dbReference>
<evidence type="ECO:0000313" key="4">
    <source>
        <dbReference type="Proteomes" id="UP000318733"/>
    </source>
</evidence>
<dbReference type="Gene3D" id="3.40.50.2000">
    <property type="entry name" value="Glycogen Phosphorylase B"/>
    <property type="match status" value="1"/>
</dbReference>
<dbReference type="CDD" id="cd03801">
    <property type="entry name" value="GT4_PimA-like"/>
    <property type="match status" value="1"/>
</dbReference>
<gene>
    <name evidence="3" type="ORF">FO440_05065</name>
</gene>
<sequence length="359" mass="40795">MIKIAIIARSTLFTVPGGDTVQAVQTARHLADMDVWADIKLSNETIDYELYDLLHFFNIIRPADILYHSRQAKKPYVVSTILVDYSEYDKHHRKGLGALFSYLPANGIEYIKTMARWLLGRDHLSSRDYIWKGQRRSIMEIMQKTKMILPNSTSEYLRVFKAYSVPVKYQVVPNGIDPQLFKYTDTDRDANLVLCVARIEGIKNQLNLIKALNNTRFNLLLIGNHSPNQQAYYDECKSIAAANIRFIDHLPQAKLVAYYQKAKVHVLPSWFETTGLSSLEAGAMGCNLVITDKGDTREYFEDDAFYCDPASPAGILAAVEQASLAQESRHLREKILKKYTWQQAANCTLAAYQLIIATA</sequence>
<evidence type="ECO:0000256" key="1">
    <source>
        <dbReference type="ARBA" id="ARBA00022679"/>
    </source>
</evidence>
<proteinExistence type="predicted"/>
<feature type="domain" description="Glycosyl transferase family 1" evidence="2">
    <location>
        <begin position="185"/>
        <end position="330"/>
    </location>
</feature>
<dbReference type="OrthoDB" id="9811239at2"/>
<accession>A0A556MUM8</accession>
<evidence type="ECO:0000259" key="2">
    <source>
        <dbReference type="Pfam" id="PF00534"/>
    </source>
</evidence>